<feature type="domain" description="Autotransporter" evidence="2">
    <location>
        <begin position="833"/>
        <end position="1131"/>
    </location>
</feature>
<dbReference type="OrthoDB" id="6053567at2"/>
<dbReference type="SUPFAM" id="SSF103515">
    <property type="entry name" value="Autotransporter"/>
    <property type="match status" value="1"/>
</dbReference>
<comment type="caution">
    <text evidence="3">The sequence shown here is derived from an EMBL/GenBank/DDBJ whole genome shotgun (WGS) entry which is preliminary data.</text>
</comment>
<gene>
    <name evidence="3" type="ORF">GJV78_03010</name>
</gene>
<dbReference type="Proteomes" id="UP000477739">
    <property type="component" value="Unassembled WGS sequence"/>
</dbReference>
<dbReference type="SUPFAM" id="SSF51126">
    <property type="entry name" value="Pectin lyase-like"/>
    <property type="match status" value="1"/>
</dbReference>
<dbReference type="Pfam" id="PF03797">
    <property type="entry name" value="Autotransporter"/>
    <property type="match status" value="1"/>
</dbReference>
<organism evidence="3 4">
    <name type="scientific">Intestinirhabdus alba</name>
    <dbReference type="NCBI Taxonomy" id="2899544"/>
    <lineage>
        <taxon>Bacteria</taxon>
        <taxon>Pseudomonadati</taxon>
        <taxon>Pseudomonadota</taxon>
        <taxon>Gammaproteobacteria</taxon>
        <taxon>Enterobacterales</taxon>
        <taxon>Enterobacteriaceae</taxon>
        <taxon>Intestinirhabdus</taxon>
    </lineage>
</organism>
<name>A0A6L6IF57_9ENTR</name>
<protein>
    <submittedName>
        <fullName evidence="3">Autotransporter domain-containing protein</fullName>
    </submittedName>
</protein>
<keyword evidence="1" id="KW-0812">Transmembrane</keyword>
<evidence type="ECO:0000313" key="4">
    <source>
        <dbReference type="Proteomes" id="UP000477739"/>
    </source>
</evidence>
<dbReference type="InterPro" id="IPR036709">
    <property type="entry name" value="Autotransporte_beta_dom_sf"/>
</dbReference>
<dbReference type="EMBL" id="WMJZ01000003">
    <property type="protein sequence ID" value="MTH45249.1"/>
    <property type="molecule type" value="Genomic_DNA"/>
</dbReference>
<dbReference type="InterPro" id="IPR011050">
    <property type="entry name" value="Pectin_lyase_fold/virulence"/>
</dbReference>
<dbReference type="CDD" id="cd01344">
    <property type="entry name" value="PL2_Passenger_AT"/>
    <property type="match status" value="1"/>
</dbReference>
<evidence type="ECO:0000259" key="2">
    <source>
        <dbReference type="PROSITE" id="PS51208"/>
    </source>
</evidence>
<feature type="transmembrane region" description="Helical" evidence="1">
    <location>
        <begin position="35"/>
        <end position="53"/>
    </location>
</feature>
<dbReference type="Gene3D" id="2.40.128.130">
    <property type="entry name" value="Autotransporter beta-domain"/>
    <property type="match status" value="1"/>
</dbReference>
<evidence type="ECO:0000256" key="1">
    <source>
        <dbReference type="SAM" id="Phobius"/>
    </source>
</evidence>
<reference evidence="3 4" key="1">
    <citation type="submission" date="2019-11" db="EMBL/GenBank/DDBJ databases">
        <title>Escherichia alba sp. nov. isolated from the gut of plastic-eating superworms Zophobas atratus.</title>
        <authorList>
            <person name="Yang Y."/>
        </authorList>
    </citation>
    <scope>NUCLEOTIDE SEQUENCE [LARGE SCALE GENOMIC DNA]</scope>
    <source>
        <strain evidence="4">BIT-B35</strain>
    </source>
</reference>
<dbReference type="Pfam" id="PF18883">
    <property type="entry name" value="AC_1"/>
    <property type="match status" value="1"/>
</dbReference>
<dbReference type="Gene3D" id="2.160.20.20">
    <property type="match status" value="2"/>
</dbReference>
<dbReference type="NCBIfam" id="TIGR04415">
    <property type="entry name" value="O_hepto_targRPT"/>
    <property type="match status" value="12"/>
</dbReference>
<dbReference type="Pfam" id="PF13018">
    <property type="entry name" value="ESPR"/>
    <property type="match status" value="1"/>
</dbReference>
<dbReference type="AlphaFoldDB" id="A0A6L6IF57"/>
<evidence type="ECO:0000313" key="3">
    <source>
        <dbReference type="EMBL" id="MTH45249.1"/>
    </source>
</evidence>
<keyword evidence="1" id="KW-1133">Transmembrane helix</keyword>
<dbReference type="InterPro" id="IPR043990">
    <property type="entry name" value="AC_1"/>
</dbReference>
<dbReference type="RefSeq" id="WP_155106934.1">
    <property type="nucleotide sequence ID" value="NZ_WMJZ01000003.1"/>
</dbReference>
<dbReference type="PROSITE" id="PS51208">
    <property type="entry name" value="AUTOTRANSPORTER"/>
    <property type="match status" value="1"/>
</dbReference>
<dbReference type="Pfam" id="PF16168">
    <property type="entry name" value="AIDA"/>
    <property type="match status" value="4"/>
</dbReference>
<keyword evidence="1" id="KW-0472">Membrane</keyword>
<sequence>MKRNLNTSYRLVWNEVLGAFVVVSELAKAKGKRTGAVLALAVAGLTSGAALAAEISVPVGETTDGVVISNNDTQLVYGQANNTTINTGLEYGSDDEDNNQGGQYVQVGGVVNHTTINSNGLQAVLQGGSASDTTVNAGGGQSVHGQSSGTVLNGGEQWVHSGGVASDTVINEGGYLIVKEGAQAVGTVVNTGAQGGPDAENSDGMFVSGTATNTTINENGRQVVFGQGTAVATTIKSGGDQSVHGQAKNTVLNGGYQYVHSGALATDTVVNNGGWQVVKAEGTANNTVINANGRQSVSGNANSTTLNGALNAGGECGFDCINHYDFATQEVRDGGVATETTINAGGSQLIAAGGRSDATTINADGRQIVEGGTATNTIIKEHAWQSVQNNGYAIDTTLGNAGSTELLSDLAYQNVSAGGMAEGTVINNGGVQSVYEGGTAVNSVVNRGGRLEISVWDEEPASGQQTPAAGTARNVTVEAGGWLSVDSGASVTDVVMKKGSALWATTDSTVKGSNSLGAFDIDGATRQASNVLLENGGRLEVLSGGVADATTVDKGGILAVNNGGTATDVTMKEGGALIADSGSTVSGTNARGEFSIDAASGNARGLWLENGGRFSVKADAVAENTIVGSGGELSVGTGGGLSGTTSLTANANLTVTGDVVSTGTIENAGSITFAPEQSGKAMVRLPANAFTPRTLTTTNLVGQGGTINMNINLANPDFPADRLVIDGGRATGKTWLNFTNAGDAGLGFATTGDGIKVVEAINGATTDAGAFALGKKLQAGAYNYVLNHGTADENWYLSSEAGYRAEVALYASLFAQSMDYDRALAGSYSQRSAVKGDSGVWGRIQGGHMGHDNNGGIAQGATPESSGSYGFVQLGGDLLSTPSLNAGVYGAAGHSSVDVKDDDRSRAGTVRDDVYSLGGYLTAVHANSGLWADVVAQGSRHNLQANSDADSVDTHGWGWLASLETGLPLSVTDSLVLEPQLQYIWQGLSLNNGHDNGGYVNFGDGSAQHLRAGLRFGSQSELTFGNATSTQAAFSDSMKHSVSELPVNWWVRPSVIRTFSSDGDLSMGTAAAGSNVTFTPSQDGTSVDFQAGIDALIRQNVTLGIQGGYTRSVSGSSADGYNGQATLKVAF</sequence>
<dbReference type="SMART" id="SM00869">
    <property type="entry name" value="Autotransporter"/>
    <property type="match status" value="1"/>
</dbReference>
<dbReference type="InterPro" id="IPR030930">
    <property type="entry name" value="AIDA"/>
</dbReference>
<proteinExistence type="predicted"/>
<dbReference type="InterPro" id="IPR005546">
    <property type="entry name" value="Autotransporte_beta"/>
</dbReference>
<dbReference type="InterPro" id="IPR012332">
    <property type="entry name" value="Autotransporter_pectin_lyase_C"/>
</dbReference>
<keyword evidence="4" id="KW-1185">Reference proteome</keyword>
<dbReference type="InterPro" id="IPR024973">
    <property type="entry name" value="ESPR"/>
</dbReference>
<accession>A0A6L6IF57</accession>